<evidence type="ECO:0000313" key="3">
    <source>
        <dbReference type="Proteomes" id="UP000009168"/>
    </source>
</evidence>
<feature type="region of interest" description="Disordered" evidence="1">
    <location>
        <begin position="716"/>
        <end position="785"/>
    </location>
</feature>
<name>Q235C3_TETTS</name>
<accession>Q235C3</accession>
<dbReference type="Proteomes" id="UP000009168">
    <property type="component" value="Unassembled WGS sequence"/>
</dbReference>
<evidence type="ECO:0000313" key="2">
    <source>
        <dbReference type="EMBL" id="EAR92180.2"/>
    </source>
</evidence>
<feature type="compositionally biased region" description="Polar residues" evidence="1">
    <location>
        <begin position="727"/>
        <end position="739"/>
    </location>
</feature>
<evidence type="ECO:0000256" key="1">
    <source>
        <dbReference type="SAM" id="MobiDB-lite"/>
    </source>
</evidence>
<feature type="compositionally biased region" description="Basic and acidic residues" evidence="1">
    <location>
        <begin position="717"/>
        <end position="726"/>
    </location>
</feature>
<keyword evidence="3" id="KW-1185">Reference proteome</keyword>
<dbReference type="InParanoid" id="Q235C3"/>
<protein>
    <submittedName>
        <fullName evidence="2">Uncharacterized protein</fullName>
    </submittedName>
</protein>
<reference evidence="3" key="1">
    <citation type="journal article" date="2006" name="PLoS Biol.">
        <title>Macronuclear genome sequence of the ciliate Tetrahymena thermophila, a model eukaryote.</title>
        <authorList>
            <person name="Eisen J.A."/>
            <person name="Coyne R.S."/>
            <person name="Wu M."/>
            <person name="Wu D."/>
            <person name="Thiagarajan M."/>
            <person name="Wortman J.R."/>
            <person name="Badger J.H."/>
            <person name="Ren Q."/>
            <person name="Amedeo P."/>
            <person name="Jones K.M."/>
            <person name="Tallon L.J."/>
            <person name="Delcher A.L."/>
            <person name="Salzberg S.L."/>
            <person name="Silva J.C."/>
            <person name="Haas B.J."/>
            <person name="Majoros W.H."/>
            <person name="Farzad M."/>
            <person name="Carlton J.M."/>
            <person name="Smith R.K. Jr."/>
            <person name="Garg J."/>
            <person name="Pearlman R.E."/>
            <person name="Karrer K.M."/>
            <person name="Sun L."/>
            <person name="Manning G."/>
            <person name="Elde N.C."/>
            <person name="Turkewitz A.P."/>
            <person name="Asai D.J."/>
            <person name="Wilkes D.E."/>
            <person name="Wang Y."/>
            <person name="Cai H."/>
            <person name="Collins K."/>
            <person name="Stewart B.A."/>
            <person name="Lee S.R."/>
            <person name="Wilamowska K."/>
            <person name="Weinberg Z."/>
            <person name="Ruzzo W.L."/>
            <person name="Wloga D."/>
            <person name="Gaertig J."/>
            <person name="Frankel J."/>
            <person name="Tsao C.-C."/>
            <person name="Gorovsky M.A."/>
            <person name="Keeling P.J."/>
            <person name="Waller R.F."/>
            <person name="Patron N.J."/>
            <person name="Cherry J.M."/>
            <person name="Stover N.A."/>
            <person name="Krieger C.J."/>
            <person name="del Toro C."/>
            <person name="Ryder H.F."/>
            <person name="Williamson S.C."/>
            <person name="Barbeau R.A."/>
            <person name="Hamilton E.P."/>
            <person name="Orias E."/>
        </authorList>
    </citation>
    <scope>NUCLEOTIDE SEQUENCE [LARGE SCALE GENOMIC DNA]</scope>
    <source>
        <strain evidence="3">SB210</strain>
    </source>
</reference>
<dbReference type="KEGG" id="tet:TTHERM_00804760"/>
<feature type="region of interest" description="Disordered" evidence="1">
    <location>
        <begin position="625"/>
        <end position="651"/>
    </location>
</feature>
<gene>
    <name evidence="2" type="ORF">TTHERM_00804760</name>
</gene>
<feature type="compositionally biased region" description="Polar residues" evidence="1">
    <location>
        <begin position="625"/>
        <end position="646"/>
    </location>
</feature>
<dbReference type="EMBL" id="GG662763">
    <property type="protein sequence ID" value="EAR92180.2"/>
    <property type="molecule type" value="Genomic_DNA"/>
</dbReference>
<dbReference type="AlphaFoldDB" id="Q235C3"/>
<dbReference type="RefSeq" id="XP_001012425.2">
    <property type="nucleotide sequence ID" value="XM_001012425.2"/>
</dbReference>
<sequence length="820" mass="96395">MINQENENGTKIQIKSNENTKSFDQRIDEIENKLKQQQEFSILLIQILDQQTQALNSIQPIIKINNFNPNPIIQEIKEKFIKENVDLNSNQFEKLYEKVYCTSAVLEPLSILNQIEDKVDAKLEIVKEVKTKLTSATTRIEQQAAKILLLEQNTSKLSADLDQKPSKQEIKHLNDQIKISLTNFSNSLSLLADKDSVKYLLEKMQTLDQTMEQIVNKKYFSEQSEIMLNKSKEEILKIISNQYETKAQSLEYSQKAENLHKKFVVQFEKFREQNTLKIVNMEQLISDTRTKLNQKVDKNEYEEFKQWSAQFVHQTHIKHIYEHLIPIVKTSKKETEQCVQKLKIFEDFMNKIDESLLFKCEKMELKKLEQQMEESFLQKSVFENVLIQINQEHQQNMKQFEKKYEENNKIIFSSSKSQLFPLIKEEIKEQIQRYDIIQNKVADLIDTVKLELMKKADYSHIISLQNEKTSKKNTEDMYKEMKRINQNQLTLSHNFLNFMRQFVPCIENQSLQTRKKEILNAIENVSCLFEKMHNQNMMLNPAMNATFSNFNNFNNSNSRSMSPYEKTTLAKEIIKNNINFLTEEENYSIERKASKQFNAFNQSQFQADGSVMKENYQTQTSNYATVSSHTGRPKTTASVPYNSRPATPSGIGNIYKRSSSKGRPLKPLIQIQQQNQITCLNTLSSDYIAQKEIKQEIIEEQTQQLQFYIKNYRTKRDKSYTNESQKRSQSNAAEFQNTKKNSHSQEFKEQYPQRQSKKSPNKADLQNSLTQMPKKQNSTSQQNFSENEINFLNDEDFKVKKQNCIEIFQNDSQRQIKTSF</sequence>
<proteinExistence type="predicted"/>
<dbReference type="GeneID" id="7843089"/>
<feature type="compositionally biased region" description="Polar residues" evidence="1">
    <location>
        <begin position="764"/>
        <end position="785"/>
    </location>
</feature>
<organism evidence="2 3">
    <name type="scientific">Tetrahymena thermophila (strain SB210)</name>
    <dbReference type="NCBI Taxonomy" id="312017"/>
    <lineage>
        <taxon>Eukaryota</taxon>
        <taxon>Sar</taxon>
        <taxon>Alveolata</taxon>
        <taxon>Ciliophora</taxon>
        <taxon>Intramacronucleata</taxon>
        <taxon>Oligohymenophorea</taxon>
        <taxon>Hymenostomatida</taxon>
        <taxon>Tetrahymenina</taxon>
        <taxon>Tetrahymenidae</taxon>
        <taxon>Tetrahymena</taxon>
    </lineage>
</organism>
<dbReference type="HOGENOM" id="CLU_346319_0_0_1"/>